<organism evidence="2 3">
    <name type="scientific">Kinneretia aquatilis</name>
    <dbReference type="NCBI Taxonomy" id="2070761"/>
    <lineage>
        <taxon>Bacteria</taxon>
        <taxon>Pseudomonadati</taxon>
        <taxon>Pseudomonadota</taxon>
        <taxon>Betaproteobacteria</taxon>
        <taxon>Burkholderiales</taxon>
        <taxon>Sphaerotilaceae</taxon>
        <taxon>Roseateles</taxon>
    </lineage>
</organism>
<keyword evidence="1" id="KW-1133">Transmembrane helix</keyword>
<feature type="transmembrane region" description="Helical" evidence="1">
    <location>
        <begin position="6"/>
        <end position="22"/>
    </location>
</feature>
<gene>
    <name evidence="2" type="ORF">C1O66_04540</name>
</gene>
<dbReference type="AlphaFoldDB" id="A0A2N8KTT9"/>
<evidence type="ECO:0000313" key="2">
    <source>
        <dbReference type="EMBL" id="PND36877.1"/>
    </source>
</evidence>
<evidence type="ECO:0000256" key="1">
    <source>
        <dbReference type="SAM" id="Phobius"/>
    </source>
</evidence>
<name>A0A2N8KTT9_9BURK</name>
<keyword evidence="1" id="KW-0812">Transmembrane</keyword>
<evidence type="ECO:0000313" key="3">
    <source>
        <dbReference type="Proteomes" id="UP000235916"/>
    </source>
</evidence>
<sequence length="142" mass="14988">MAVNWATAWWIACGALVAVELATGTFYLLMLALGCAAGALAAHLGWSGSAQMISAAALGGTAVMLWHLKRSRDPSPPPINANPDAHLDIGQAVDVASWNAQGQAQVRYRGAEWQARFSGKGEPLPGRHTIRAIEGSCLLLDR</sequence>
<reference evidence="2 3" key="1">
    <citation type="submission" date="2018-01" db="EMBL/GenBank/DDBJ databases">
        <title>Draft genome sequence of Paucibacter aquatile CR182 isolated from freshwater of the Nakdong River.</title>
        <authorList>
            <person name="Choi A."/>
            <person name="Chung E.J."/>
        </authorList>
    </citation>
    <scope>NUCLEOTIDE SEQUENCE [LARGE SCALE GENOMIC DNA]</scope>
    <source>
        <strain evidence="2 3">CR182</strain>
    </source>
</reference>
<keyword evidence="1" id="KW-0472">Membrane</keyword>
<dbReference type="OrthoDB" id="5654021at2"/>
<dbReference type="RefSeq" id="WP_102766799.1">
    <property type="nucleotide sequence ID" value="NZ_POSP01000003.1"/>
</dbReference>
<feature type="transmembrane region" description="Helical" evidence="1">
    <location>
        <begin position="52"/>
        <end position="68"/>
    </location>
</feature>
<dbReference type="Proteomes" id="UP000235916">
    <property type="component" value="Unassembled WGS sequence"/>
</dbReference>
<keyword evidence="3" id="KW-1185">Reference proteome</keyword>
<comment type="caution">
    <text evidence="2">The sequence shown here is derived from an EMBL/GenBank/DDBJ whole genome shotgun (WGS) entry which is preliminary data.</text>
</comment>
<accession>A0A2N8KTT9</accession>
<protein>
    <submittedName>
        <fullName evidence="2">Uncharacterized protein</fullName>
    </submittedName>
</protein>
<dbReference type="EMBL" id="POSP01000003">
    <property type="protein sequence ID" value="PND36877.1"/>
    <property type="molecule type" value="Genomic_DNA"/>
</dbReference>
<proteinExistence type="predicted"/>